<dbReference type="HOGENOM" id="CLU_1487891_0_0_11"/>
<feature type="signal peptide" evidence="2">
    <location>
        <begin position="1"/>
        <end position="30"/>
    </location>
</feature>
<reference evidence="3 4" key="1">
    <citation type="journal article" date="2011" name="J. Bacteriol.">
        <title>Genome sequence of the 1,4-dioxane-degrading Pseudonocardia dioxanivorans strain CB1190.</title>
        <authorList>
            <person name="Sales C.M."/>
            <person name="Mahendra S."/>
            <person name="Grostern A."/>
            <person name="Parales R.E."/>
            <person name="Goodwin L.A."/>
            <person name="Woyke T."/>
            <person name="Nolan M."/>
            <person name="Lapidus A."/>
            <person name="Chertkov O."/>
            <person name="Ovchinnikova G."/>
            <person name="Sczyrba A."/>
            <person name="Alvarez-Cohen L."/>
        </authorList>
    </citation>
    <scope>NUCLEOTIDE SEQUENCE [LARGE SCALE GENOMIC DNA]</scope>
    <source>
        <strain evidence="4">ATCC 55486 / DSM 44775 / JCM 13855 / CB1190</strain>
    </source>
</reference>
<evidence type="ECO:0000256" key="1">
    <source>
        <dbReference type="SAM" id="MobiDB-lite"/>
    </source>
</evidence>
<dbReference type="PROSITE" id="PS51257">
    <property type="entry name" value="PROKAR_LIPOPROTEIN"/>
    <property type="match status" value="1"/>
</dbReference>
<evidence type="ECO:0000256" key="2">
    <source>
        <dbReference type="SAM" id="SignalP"/>
    </source>
</evidence>
<dbReference type="Proteomes" id="UP000007809">
    <property type="component" value="Chromosome"/>
</dbReference>
<dbReference type="STRING" id="675635.Psed_5988"/>
<evidence type="ECO:0000313" key="4">
    <source>
        <dbReference type="Proteomes" id="UP000007809"/>
    </source>
</evidence>
<organism evidence="3 4">
    <name type="scientific">Pseudonocardia dioxanivorans (strain ATCC 55486 / DSM 44775 / JCM 13855 / CB1190)</name>
    <dbReference type="NCBI Taxonomy" id="675635"/>
    <lineage>
        <taxon>Bacteria</taxon>
        <taxon>Bacillati</taxon>
        <taxon>Actinomycetota</taxon>
        <taxon>Actinomycetes</taxon>
        <taxon>Pseudonocardiales</taxon>
        <taxon>Pseudonocardiaceae</taxon>
        <taxon>Pseudonocardia</taxon>
    </lineage>
</organism>
<dbReference type="PROSITE" id="PS51318">
    <property type="entry name" value="TAT"/>
    <property type="match status" value="1"/>
</dbReference>
<dbReference type="InterPro" id="IPR006311">
    <property type="entry name" value="TAT_signal"/>
</dbReference>
<keyword evidence="2" id="KW-0732">Signal</keyword>
<feature type="region of interest" description="Disordered" evidence="1">
    <location>
        <begin position="36"/>
        <end position="56"/>
    </location>
</feature>
<keyword evidence="4" id="KW-1185">Reference proteome</keyword>
<gene>
    <name evidence="3" type="ordered locus">Psed_5988</name>
</gene>
<dbReference type="AlphaFoldDB" id="F4D243"/>
<feature type="chain" id="PRO_5039251013" evidence="2">
    <location>
        <begin position="31"/>
        <end position="181"/>
    </location>
</feature>
<evidence type="ECO:0000313" key="3">
    <source>
        <dbReference type="EMBL" id="AEA28103.1"/>
    </source>
</evidence>
<dbReference type="KEGG" id="pdx:Psed_5988"/>
<dbReference type="EMBL" id="CP002593">
    <property type="protein sequence ID" value="AEA28103.1"/>
    <property type="molecule type" value="Genomic_DNA"/>
</dbReference>
<sequence>MNTVRSVTRRRTRRVSLAATAGLLGLVTLAGCSASPSVAPASAPPPPPVTTAAAPTSTGYSPQLCGAAAEFQTAANAILQLDATKVGTEGVKAALQNLAVAGQNLSTAAAAQFGPQVDALKQALASLQTTISGIQDQTSLSAKLGVLAGSVAQVQAAAKPILDSVRSGCPAVPSASTAPSS</sequence>
<name>F4D243_PSEUX</name>
<accession>F4D243</accession>
<proteinExistence type="predicted"/>
<protein>
    <submittedName>
        <fullName evidence="3">Uncharacterized protein</fullName>
    </submittedName>
</protein>